<evidence type="ECO:0000313" key="1">
    <source>
        <dbReference type="EMBL" id="KYD31941.1"/>
    </source>
</evidence>
<gene>
    <name evidence="1" type="ORF">B4110_2974</name>
</gene>
<organism evidence="1 2">
    <name type="scientific">Parageobacillus toebii</name>
    <dbReference type="NCBI Taxonomy" id="153151"/>
    <lineage>
        <taxon>Bacteria</taxon>
        <taxon>Bacillati</taxon>
        <taxon>Bacillota</taxon>
        <taxon>Bacilli</taxon>
        <taxon>Bacillales</taxon>
        <taxon>Anoxybacillaceae</taxon>
        <taxon>Parageobacillus</taxon>
    </lineage>
</organism>
<sequence>MESKFTISAAREIRERLDEIQFLAVKHRSDNGELFDIIDHLARVGGMFADVKVQELEGYVQTADPQDYILKKLSIAYSLMKRYDEKSEKVL</sequence>
<dbReference type="Proteomes" id="UP000075324">
    <property type="component" value="Unassembled WGS sequence"/>
</dbReference>
<protein>
    <submittedName>
        <fullName evidence="1">Uncharacterized protein</fullName>
    </submittedName>
</protein>
<name>A0A150N5G4_9BACL</name>
<evidence type="ECO:0000313" key="2">
    <source>
        <dbReference type="Proteomes" id="UP000075324"/>
    </source>
</evidence>
<dbReference type="EMBL" id="LQYW01000029">
    <property type="protein sequence ID" value="KYD31941.1"/>
    <property type="molecule type" value="Genomic_DNA"/>
</dbReference>
<comment type="caution">
    <text evidence="1">The sequence shown here is derived from an EMBL/GenBank/DDBJ whole genome shotgun (WGS) entry which is preliminary data.</text>
</comment>
<proteinExistence type="predicted"/>
<reference evidence="1 2" key="1">
    <citation type="submission" date="2016-01" db="EMBL/GenBank/DDBJ databases">
        <title>Draft Genome Sequences of Seven Thermophilic Sporeformers Isolated from Foods.</title>
        <authorList>
            <person name="Berendsen E.M."/>
            <person name="Wells-Bennik M.H."/>
            <person name="Krawcyk A.O."/>
            <person name="De Jong A."/>
            <person name="Holsappel S."/>
            <person name="Eijlander R.T."/>
            <person name="Kuipers O.P."/>
        </authorList>
    </citation>
    <scope>NUCLEOTIDE SEQUENCE [LARGE SCALE GENOMIC DNA]</scope>
    <source>
        <strain evidence="1 2">B4110</strain>
    </source>
</reference>
<dbReference type="PATRIC" id="fig|153151.4.peg.1686"/>
<dbReference type="AlphaFoldDB" id="A0A150N5G4"/>
<accession>A0A150N5G4</accession>
<dbReference type="RefSeq" id="WP_033011808.1">
    <property type="nucleotide sequence ID" value="NZ_LQYW01000029.1"/>
</dbReference>